<comment type="caution">
    <text evidence="1">The sequence shown here is derived from an EMBL/GenBank/DDBJ whole genome shotgun (WGS) entry which is preliminary data.</text>
</comment>
<protein>
    <submittedName>
        <fullName evidence="1">Uncharacterized protein</fullName>
    </submittedName>
</protein>
<sequence length="78" mass="8605">MAHTENQSMDKRAVAYIESLAANSAKDSSEDVWYCIAACAFAACNEGKYVANIFQTAIAPHPSDIEKHKYILLRIKGL</sequence>
<gene>
    <name evidence="1" type="ORF">EJ08DRAFT_464399</name>
</gene>
<organism evidence="1 2">
    <name type="scientific">Tothia fuscella</name>
    <dbReference type="NCBI Taxonomy" id="1048955"/>
    <lineage>
        <taxon>Eukaryota</taxon>
        <taxon>Fungi</taxon>
        <taxon>Dikarya</taxon>
        <taxon>Ascomycota</taxon>
        <taxon>Pezizomycotina</taxon>
        <taxon>Dothideomycetes</taxon>
        <taxon>Pleosporomycetidae</taxon>
        <taxon>Venturiales</taxon>
        <taxon>Cylindrosympodiaceae</taxon>
        <taxon>Tothia</taxon>
    </lineage>
</organism>
<evidence type="ECO:0000313" key="2">
    <source>
        <dbReference type="Proteomes" id="UP000800235"/>
    </source>
</evidence>
<reference evidence="1" key="1">
    <citation type="journal article" date="2020" name="Stud. Mycol.">
        <title>101 Dothideomycetes genomes: a test case for predicting lifestyles and emergence of pathogens.</title>
        <authorList>
            <person name="Haridas S."/>
            <person name="Albert R."/>
            <person name="Binder M."/>
            <person name="Bloem J."/>
            <person name="Labutti K."/>
            <person name="Salamov A."/>
            <person name="Andreopoulos B."/>
            <person name="Baker S."/>
            <person name="Barry K."/>
            <person name="Bills G."/>
            <person name="Bluhm B."/>
            <person name="Cannon C."/>
            <person name="Castanera R."/>
            <person name="Culley D."/>
            <person name="Daum C."/>
            <person name="Ezra D."/>
            <person name="Gonzalez J."/>
            <person name="Henrissat B."/>
            <person name="Kuo A."/>
            <person name="Liang C."/>
            <person name="Lipzen A."/>
            <person name="Lutzoni F."/>
            <person name="Magnuson J."/>
            <person name="Mondo S."/>
            <person name="Nolan M."/>
            <person name="Ohm R."/>
            <person name="Pangilinan J."/>
            <person name="Park H.-J."/>
            <person name="Ramirez L."/>
            <person name="Alfaro M."/>
            <person name="Sun H."/>
            <person name="Tritt A."/>
            <person name="Yoshinaga Y."/>
            <person name="Zwiers L.-H."/>
            <person name="Turgeon B."/>
            <person name="Goodwin S."/>
            <person name="Spatafora J."/>
            <person name="Crous P."/>
            <person name="Grigoriev I."/>
        </authorList>
    </citation>
    <scope>NUCLEOTIDE SEQUENCE</scope>
    <source>
        <strain evidence="1">CBS 130266</strain>
    </source>
</reference>
<accession>A0A9P4TU69</accession>
<dbReference type="EMBL" id="MU007087">
    <property type="protein sequence ID" value="KAF2422863.1"/>
    <property type="molecule type" value="Genomic_DNA"/>
</dbReference>
<keyword evidence="2" id="KW-1185">Reference proteome</keyword>
<dbReference type="Proteomes" id="UP000800235">
    <property type="component" value="Unassembled WGS sequence"/>
</dbReference>
<name>A0A9P4TU69_9PEZI</name>
<proteinExistence type="predicted"/>
<evidence type="ECO:0000313" key="1">
    <source>
        <dbReference type="EMBL" id="KAF2422863.1"/>
    </source>
</evidence>
<dbReference type="AlphaFoldDB" id="A0A9P4TU69"/>